<accession>A0A9W3A287</accession>
<reference evidence="3" key="1">
    <citation type="submission" date="2025-08" db="UniProtKB">
        <authorList>
            <consortium name="RefSeq"/>
        </authorList>
    </citation>
    <scope>IDENTIFICATION</scope>
</reference>
<name>A0A9W3A287_BIOGL</name>
<evidence type="ECO:0000256" key="1">
    <source>
        <dbReference type="SAM" id="MobiDB-lite"/>
    </source>
</evidence>
<protein>
    <submittedName>
        <fullName evidence="3">SERF-like protein isoform X1</fullName>
    </submittedName>
</protein>
<dbReference type="Proteomes" id="UP001165740">
    <property type="component" value="Chromosome 1"/>
</dbReference>
<dbReference type="RefSeq" id="XP_055881426.1">
    <property type="nucleotide sequence ID" value="XM_056025451.1"/>
</dbReference>
<sequence>MVYVCGNQREKAREKSLKKQKELEKKKVSSAKDGNKGMSLEERRARDAEIMRQKQEKKLAEASGGSQEGATGGASK</sequence>
<dbReference type="OMA" id="NRDADIM"/>
<evidence type="ECO:0000313" key="3">
    <source>
        <dbReference type="RefSeq" id="XP_055881426.1"/>
    </source>
</evidence>
<feature type="region of interest" description="Disordered" evidence="1">
    <location>
        <begin position="1"/>
        <end position="76"/>
    </location>
</feature>
<dbReference type="GeneID" id="129925656"/>
<feature type="compositionally biased region" description="Basic and acidic residues" evidence="1">
    <location>
        <begin position="8"/>
        <end position="27"/>
    </location>
</feature>
<feature type="compositionally biased region" description="Basic and acidic residues" evidence="1">
    <location>
        <begin position="33"/>
        <end position="60"/>
    </location>
</feature>
<dbReference type="OrthoDB" id="18018at2759"/>
<keyword evidence="2" id="KW-1185">Reference proteome</keyword>
<gene>
    <name evidence="3" type="primary">LOC129925656</name>
</gene>
<dbReference type="AlphaFoldDB" id="A0A9W3A287"/>
<feature type="compositionally biased region" description="Gly residues" evidence="1">
    <location>
        <begin position="66"/>
        <end position="76"/>
    </location>
</feature>
<organism evidence="2 3">
    <name type="scientific">Biomphalaria glabrata</name>
    <name type="common">Bloodfluke planorb</name>
    <name type="synonym">Freshwater snail</name>
    <dbReference type="NCBI Taxonomy" id="6526"/>
    <lineage>
        <taxon>Eukaryota</taxon>
        <taxon>Metazoa</taxon>
        <taxon>Spiralia</taxon>
        <taxon>Lophotrochozoa</taxon>
        <taxon>Mollusca</taxon>
        <taxon>Gastropoda</taxon>
        <taxon>Heterobranchia</taxon>
        <taxon>Euthyneura</taxon>
        <taxon>Panpulmonata</taxon>
        <taxon>Hygrophila</taxon>
        <taxon>Lymnaeoidea</taxon>
        <taxon>Planorbidae</taxon>
        <taxon>Biomphalaria</taxon>
    </lineage>
</organism>
<proteinExistence type="predicted"/>
<evidence type="ECO:0000313" key="2">
    <source>
        <dbReference type="Proteomes" id="UP001165740"/>
    </source>
</evidence>